<comment type="caution">
    <text evidence="2">The sequence shown here is derived from an EMBL/GenBank/DDBJ whole genome shotgun (WGS) entry which is preliminary data.</text>
</comment>
<evidence type="ECO:0000256" key="1">
    <source>
        <dbReference type="SAM" id="MobiDB-lite"/>
    </source>
</evidence>
<feature type="non-terminal residue" evidence="2">
    <location>
        <position position="1"/>
    </location>
</feature>
<keyword evidence="3" id="KW-1185">Reference proteome</keyword>
<evidence type="ECO:0000313" key="3">
    <source>
        <dbReference type="Proteomes" id="UP001634007"/>
    </source>
</evidence>
<gene>
    <name evidence="2" type="ORF">ACJRO7_015823</name>
</gene>
<feature type="compositionally biased region" description="Polar residues" evidence="1">
    <location>
        <begin position="55"/>
        <end position="65"/>
    </location>
</feature>
<sequence length="71" mass="7767">EAGQNSDDYLQEQAEEARPDVLEILEGILQEEAEQGVQLQVQETAKLEGRFRDAASTSGKASHQIQEGALL</sequence>
<organism evidence="2 3">
    <name type="scientific">Eucalyptus globulus</name>
    <name type="common">Tasmanian blue gum</name>
    <dbReference type="NCBI Taxonomy" id="34317"/>
    <lineage>
        <taxon>Eukaryota</taxon>
        <taxon>Viridiplantae</taxon>
        <taxon>Streptophyta</taxon>
        <taxon>Embryophyta</taxon>
        <taxon>Tracheophyta</taxon>
        <taxon>Spermatophyta</taxon>
        <taxon>Magnoliopsida</taxon>
        <taxon>eudicotyledons</taxon>
        <taxon>Gunneridae</taxon>
        <taxon>Pentapetalae</taxon>
        <taxon>rosids</taxon>
        <taxon>malvids</taxon>
        <taxon>Myrtales</taxon>
        <taxon>Myrtaceae</taxon>
        <taxon>Myrtoideae</taxon>
        <taxon>Eucalypteae</taxon>
        <taxon>Eucalyptus</taxon>
    </lineage>
</organism>
<feature type="region of interest" description="Disordered" evidence="1">
    <location>
        <begin position="52"/>
        <end position="71"/>
    </location>
</feature>
<accession>A0ABD3LAT9</accession>
<evidence type="ECO:0000313" key="2">
    <source>
        <dbReference type="EMBL" id="KAL3746947.1"/>
    </source>
</evidence>
<dbReference type="EMBL" id="JBJKBG010000003">
    <property type="protein sequence ID" value="KAL3746947.1"/>
    <property type="molecule type" value="Genomic_DNA"/>
</dbReference>
<protein>
    <submittedName>
        <fullName evidence="2">Uncharacterized protein</fullName>
    </submittedName>
</protein>
<proteinExistence type="predicted"/>
<name>A0ABD3LAT9_EUCGL</name>
<dbReference type="Proteomes" id="UP001634007">
    <property type="component" value="Unassembled WGS sequence"/>
</dbReference>
<dbReference type="AlphaFoldDB" id="A0ABD3LAT9"/>
<reference evidence="2 3" key="1">
    <citation type="submission" date="2024-11" db="EMBL/GenBank/DDBJ databases">
        <title>Chromosome-level genome assembly of Eucalyptus globulus Labill. provides insights into its genome evolution.</title>
        <authorList>
            <person name="Li X."/>
        </authorList>
    </citation>
    <scope>NUCLEOTIDE SEQUENCE [LARGE SCALE GENOMIC DNA]</scope>
    <source>
        <strain evidence="2">CL2024</strain>
        <tissue evidence="2">Fresh tender leaves</tissue>
    </source>
</reference>